<dbReference type="AlphaFoldDB" id="A0A8K0G1I9"/>
<keyword evidence="9" id="KW-0675">Receptor</keyword>
<dbReference type="InterPro" id="IPR035897">
    <property type="entry name" value="Toll_tir_struct_dom_sf"/>
</dbReference>
<dbReference type="PIRSF" id="PIRSF037595">
    <property type="entry name" value="Toll-like_receptor"/>
    <property type="match status" value="1"/>
</dbReference>
<dbReference type="GO" id="GO:0006955">
    <property type="term" value="P:immune response"/>
    <property type="evidence" value="ECO:0007669"/>
    <property type="project" value="InterPro"/>
</dbReference>
<dbReference type="Proteomes" id="UP000801492">
    <property type="component" value="Unassembled WGS sequence"/>
</dbReference>
<reference evidence="13" key="1">
    <citation type="submission" date="2019-08" db="EMBL/GenBank/DDBJ databases">
        <title>The genome of the North American firefly Photinus pyralis.</title>
        <authorList>
            <consortium name="Photinus pyralis genome working group"/>
            <person name="Fallon T.R."/>
            <person name="Sander Lower S.E."/>
            <person name="Weng J.-K."/>
        </authorList>
    </citation>
    <scope>NUCLEOTIDE SEQUENCE</scope>
    <source>
        <strain evidence="13">TRF0915ILg1</strain>
        <tissue evidence="13">Whole body</tissue>
    </source>
</reference>
<dbReference type="PRINTS" id="PR01537">
    <property type="entry name" value="INTRLKN1R1F"/>
</dbReference>
<dbReference type="Gene3D" id="3.80.10.10">
    <property type="entry name" value="Ribonuclease Inhibitor"/>
    <property type="match status" value="3"/>
</dbReference>
<evidence type="ECO:0000256" key="11">
    <source>
        <dbReference type="SAM" id="Phobius"/>
    </source>
</evidence>
<evidence type="ECO:0000259" key="12">
    <source>
        <dbReference type="PROSITE" id="PS50104"/>
    </source>
</evidence>
<evidence type="ECO:0000256" key="7">
    <source>
        <dbReference type="ARBA" id="ARBA00022989"/>
    </source>
</evidence>
<evidence type="ECO:0000256" key="9">
    <source>
        <dbReference type="ARBA" id="ARBA00023170"/>
    </source>
</evidence>
<keyword evidence="6" id="KW-0677">Repeat</keyword>
<evidence type="ECO:0000256" key="6">
    <source>
        <dbReference type="ARBA" id="ARBA00022737"/>
    </source>
</evidence>
<gene>
    <name evidence="13" type="ORF">ILUMI_21339</name>
</gene>
<evidence type="ECO:0000256" key="1">
    <source>
        <dbReference type="ARBA" id="ARBA00004479"/>
    </source>
</evidence>
<organism evidence="13 14">
    <name type="scientific">Ignelater luminosus</name>
    <name type="common">Cucubano</name>
    <name type="synonym">Pyrophorus luminosus</name>
    <dbReference type="NCBI Taxonomy" id="2038154"/>
    <lineage>
        <taxon>Eukaryota</taxon>
        <taxon>Metazoa</taxon>
        <taxon>Ecdysozoa</taxon>
        <taxon>Arthropoda</taxon>
        <taxon>Hexapoda</taxon>
        <taxon>Insecta</taxon>
        <taxon>Pterygota</taxon>
        <taxon>Neoptera</taxon>
        <taxon>Endopterygota</taxon>
        <taxon>Coleoptera</taxon>
        <taxon>Polyphaga</taxon>
        <taxon>Elateriformia</taxon>
        <taxon>Elateroidea</taxon>
        <taxon>Elateridae</taxon>
        <taxon>Agrypninae</taxon>
        <taxon>Pyrophorini</taxon>
        <taxon>Ignelater</taxon>
    </lineage>
</organism>
<dbReference type="SMART" id="SM00082">
    <property type="entry name" value="LRRCT"/>
    <property type="match status" value="2"/>
</dbReference>
<dbReference type="SMART" id="SM00255">
    <property type="entry name" value="TIR"/>
    <property type="match status" value="1"/>
</dbReference>
<dbReference type="InterPro" id="IPR017241">
    <property type="entry name" value="Toll-like_receptor"/>
</dbReference>
<keyword evidence="4 11" id="KW-0812">Transmembrane</keyword>
<dbReference type="PROSITE" id="PS50104">
    <property type="entry name" value="TIR"/>
    <property type="match status" value="1"/>
</dbReference>
<feature type="transmembrane region" description="Helical" evidence="11">
    <location>
        <begin position="556"/>
        <end position="581"/>
    </location>
</feature>
<comment type="subcellular location">
    <subcellularLocation>
        <location evidence="1">Membrane</location>
        <topology evidence="1">Single-pass type I membrane protein</topology>
    </subcellularLocation>
</comment>
<dbReference type="PANTHER" id="PTHR24365">
    <property type="entry name" value="TOLL-LIKE RECEPTOR"/>
    <property type="match status" value="1"/>
</dbReference>
<keyword evidence="5" id="KW-0732">Signal</keyword>
<evidence type="ECO:0000256" key="5">
    <source>
        <dbReference type="ARBA" id="ARBA00022729"/>
    </source>
</evidence>
<dbReference type="SMART" id="SM00369">
    <property type="entry name" value="LRR_TYP"/>
    <property type="match status" value="9"/>
</dbReference>
<keyword evidence="8 11" id="KW-0472">Membrane</keyword>
<dbReference type="Pfam" id="PF13306">
    <property type="entry name" value="LRR_5"/>
    <property type="match status" value="1"/>
</dbReference>
<name>A0A8K0G1I9_IGNLU</name>
<dbReference type="Pfam" id="PF13855">
    <property type="entry name" value="LRR_8"/>
    <property type="match status" value="1"/>
</dbReference>
<evidence type="ECO:0000256" key="4">
    <source>
        <dbReference type="ARBA" id="ARBA00022692"/>
    </source>
</evidence>
<evidence type="ECO:0000256" key="3">
    <source>
        <dbReference type="ARBA" id="ARBA00022614"/>
    </source>
</evidence>
<protein>
    <recommendedName>
        <fullName evidence="12">TIR domain-containing protein</fullName>
    </recommendedName>
</protein>
<evidence type="ECO:0000256" key="10">
    <source>
        <dbReference type="ARBA" id="ARBA00023180"/>
    </source>
</evidence>
<dbReference type="FunFam" id="3.40.50.10140:FF:000021">
    <property type="entry name" value="Toll receptor 13"/>
    <property type="match status" value="1"/>
</dbReference>
<dbReference type="InterPro" id="IPR032675">
    <property type="entry name" value="LRR_dom_sf"/>
</dbReference>
<evidence type="ECO:0000256" key="2">
    <source>
        <dbReference type="ARBA" id="ARBA00009634"/>
    </source>
</evidence>
<dbReference type="EMBL" id="VTPC01090126">
    <property type="protein sequence ID" value="KAF2884862.1"/>
    <property type="molecule type" value="Genomic_DNA"/>
</dbReference>
<dbReference type="InterPro" id="IPR026906">
    <property type="entry name" value="LRR_5"/>
</dbReference>
<dbReference type="OrthoDB" id="1421090at2759"/>
<dbReference type="Pfam" id="PF00560">
    <property type="entry name" value="LRR_1"/>
    <property type="match status" value="1"/>
</dbReference>
<dbReference type="GO" id="GO:0004888">
    <property type="term" value="F:transmembrane signaling receptor activity"/>
    <property type="evidence" value="ECO:0007669"/>
    <property type="project" value="InterPro"/>
</dbReference>
<evidence type="ECO:0000313" key="14">
    <source>
        <dbReference type="Proteomes" id="UP000801492"/>
    </source>
</evidence>
<dbReference type="InterPro" id="IPR001611">
    <property type="entry name" value="Leu-rich_rpt"/>
</dbReference>
<comment type="caution">
    <text evidence="13">The sequence shown here is derived from an EMBL/GenBank/DDBJ whole genome shotgun (WGS) entry which is preliminary data.</text>
</comment>
<dbReference type="InterPro" id="IPR000483">
    <property type="entry name" value="Cys-rich_flank_reg_C"/>
</dbReference>
<keyword evidence="10" id="KW-0325">Glycoprotein</keyword>
<dbReference type="InterPro" id="IPR003591">
    <property type="entry name" value="Leu-rich_rpt_typical-subtyp"/>
</dbReference>
<dbReference type="PANTHER" id="PTHR24365:SF541">
    <property type="entry name" value="PROTEIN TOLL-RELATED"/>
    <property type="match status" value="1"/>
</dbReference>
<dbReference type="Gene3D" id="3.40.50.10140">
    <property type="entry name" value="Toll/interleukin-1 receptor homology (TIR) domain"/>
    <property type="match status" value="1"/>
</dbReference>
<dbReference type="Pfam" id="PF01582">
    <property type="entry name" value="TIR"/>
    <property type="match status" value="1"/>
</dbReference>
<evidence type="ECO:0000313" key="13">
    <source>
        <dbReference type="EMBL" id="KAF2884862.1"/>
    </source>
</evidence>
<proteinExistence type="inferred from homology"/>
<dbReference type="PROSITE" id="PS51450">
    <property type="entry name" value="LRR"/>
    <property type="match status" value="3"/>
</dbReference>
<keyword evidence="14" id="KW-1185">Reference proteome</keyword>
<dbReference type="SMART" id="SM00365">
    <property type="entry name" value="LRR_SD22"/>
    <property type="match status" value="5"/>
</dbReference>
<comment type="similarity">
    <text evidence="2">Belongs to the Toll-like receptor family.</text>
</comment>
<dbReference type="SUPFAM" id="SSF52200">
    <property type="entry name" value="Toll/Interleukin receptor TIR domain"/>
    <property type="match status" value="1"/>
</dbReference>
<dbReference type="SUPFAM" id="SSF52058">
    <property type="entry name" value="L domain-like"/>
    <property type="match status" value="2"/>
</dbReference>
<dbReference type="GO" id="GO:0002224">
    <property type="term" value="P:toll-like receptor signaling pathway"/>
    <property type="evidence" value="ECO:0007669"/>
    <property type="project" value="InterPro"/>
</dbReference>
<evidence type="ECO:0000256" key="8">
    <source>
        <dbReference type="ARBA" id="ARBA00023136"/>
    </source>
</evidence>
<feature type="domain" description="TIR" evidence="12">
    <location>
        <begin position="608"/>
        <end position="744"/>
    </location>
</feature>
<keyword evidence="7 11" id="KW-1133">Transmembrane helix</keyword>
<keyword evidence="3" id="KW-0433">Leucine-rich repeat</keyword>
<sequence length="753" mass="88045">MFENLKKLSLLELSHNSIETVSLFAFYDLENLKFISLATNKLHTIPQNLFINNKLIERIFLNGNPNLVELPNRLFSNLTKLNTVTLSECGLKYLPEDLFLESINLQDISLDTNQIEYLPNKIFRNLENLENIDLGYNKIKELPKDLFSTTTKLKSVNLENNHLISIKKTYFEHLQILEILDLKNNQINEIDVEAFRRNRDLEEIILANNQFDLPKTVTLFDNNLKLKRINLSNNNITSITDDFRLTLLSLEELDLSYNQMTYLEFSNIFTTARPISIDLSYNNIETVDFNDAELMIRIEDSLGRITTDGKSRIVKLDGNPVACDCRLLGFIQYLEQVLSPATQEAVSIQFNNLTCVSPSDLYGRPVAKLKSSELVCSLEQMAIEGELTEKCVYGFRPKDESLIVNCTNANFTSMPILVLPERVFFKNMEVHLQKNQITTGPEKNMGYENVTKLFLSQNKIKEISWIPPKIELLELNNNSISRINNKVLSMLNRTFDVNITLGNNPWKCDCSTMNLIDFILTSYLYNRHIDTYQITCADGKPLVNFNVDETCQNQKVALLFLLGYFLMILVMLWLGIVYYGYQLEIKVWLFMHNWCSWYVWEEEVDKNKRYDAFVSYSYKDENFVKQELLPILEQGPQPYKLCVHIRDWIVGELISRQIIQSVHNSRRTLIVLSRNFLESEWGKMEFRTAHKQALQEGRTRIIVILYGDIDLWTDLDDEFKMYVKANIYIEWGDPWFWDKLRYALPHSRFHRNE</sequence>
<dbReference type="GO" id="GO:0005886">
    <property type="term" value="C:plasma membrane"/>
    <property type="evidence" value="ECO:0007669"/>
    <property type="project" value="TreeGrafter"/>
</dbReference>
<accession>A0A8K0G1I9</accession>
<dbReference type="InterPro" id="IPR000157">
    <property type="entry name" value="TIR_dom"/>
</dbReference>